<reference evidence="2" key="1">
    <citation type="submission" date="2016-12" db="EMBL/GenBank/DDBJ databases">
        <authorList>
            <person name="Moulin L."/>
        </authorList>
    </citation>
    <scope>NUCLEOTIDE SEQUENCE [LARGE SCALE GENOMIC DNA]</scope>
    <source>
        <strain evidence="2">STM 7183</strain>
    </source>
</reference>
<evidence type="ECO:0000313" key="3">
    <source>
        <dbReference type="Proteomes" id="UP000195569"/>
    </source>
</evidence>
<gene>
    <name evidence="2" type="ORF">BN2476_570040</name>
</gene>
<dbReference type="Proteomes" id="UP000195569">
    <property type="component" value="Unassembled WGS sequence"/>
</dbReference>
<dbReference type="AlphaFoldDB" id="A0A1N7SJI1"/>
<name>A0A1N7SJI1_9BURK</name>
<accession>A0A1N7SJI1</accession>
<organism evidence="2 3">
    <name type="scientific">Paraburkholderia piptadeniae</name>
    <dbReference type="NCBI Taxonomy" id="1701573"/>
    <lineage>
        <taxon>Bacteria</taxon>
        <taxon>Pseudomonadati</taxon>
        <taxon>Pseudomonadota</taxon>
        <taxon>Betaproteobacteria</taxon>
        <taxon>Burkholderiales</taxon>
        <taxon>Burkholderiaceae</taxon>
        <taxon>Paraburkholderia</taxon>
    </lineage>
</organism>
<dbReference type="EMBL" id="CYGY02000057">
    <property type="protein sequence ID" value="SIT47462.1"/>
    <property type="molecule type" value="Genomic_DNA"/>
</dbReference>
<keyword evidence="3" id="KW-1185">Reference proteome</keyword>
<evidence type="ECO:0000313" key="2">
    <source>
        <dbReference type="EMBL" id="SIT47462.1"/>
    </source>
</evidence>
<sequence>MPAIPAMRCSDKRHRRVGGSSGSHCSYRCRLFKRDKPAPFSSYCSLISEWFAAGEAHAAALDIARAARVKTKTKTHDAEDIGRPRVQSSRGSRDRLCA</sequence>
<proteinExistence type="predicted"/>
<evidence type="ECO:0000256" key="1">
    <source>
        <dbReference type="SAM" id="MobiDB-lite"/>
    </source>
</evidence>
<comment type="caution">
    <text evidence="2">The sequence shown here is derived from an EMBL/GenBank/DDBJ whole genome shotgun (WGS) entry which is preliminary data.</text>
</comment>
<protein>
    <submittedName>
        <fullName evidence="2">Uncharacterized protein</fullName>
    </submittedName>
</protein>
<feature type="region of interest" description="Disordered" evidence="1">
    <location>
        <begin position="1"/>
        <end position="23"/>
    </location>
</feature>
<feature type="compositionally biased region" description="Basic and acidic residues" evidence="1">
    <location>
        <begin position="74"/>
        <end position="83"/>
    </location>
</feature>
<feature type="region of interest" description="Disordered" evidence="1">
    <location>
        <begin position="71"/>
        <end position="98"/>
    </location>
</feature>